<dbReference type="InterPro" id="IPR018258">
    <property type="entry name" value="Ribosomal_bL21_CS"/>
</dbReference>
<name>F7YWL6_9THEM</name>
<accession>F7YWL6</accession>
<dbReference type="GO" id="GO:0005737">
    <property type="term" value="C:cytoplasm"/>
    <property type="evidence" value="ECO:0007669"/>
    <property type="project" value="UniProtKB-ARBA"/>
</dbReference>
<keyword evidence="9" id="KW-1185">Reference proteome</keyword>
<keyword evidence="2 6" id="KW-0699">rRNA-binding</keyword>
<keyword evidence="5 6" id="KW-0687">Ribonucleoprotein</keyword>
<dbReference type="HAMAP" id="MF_01363">
    <property type="entry name" value="Ribosomal_bL21"/>
    <property type="match status" value="1"/>
</dbReference>
<protein>
    <recommendedName>
        <fullName evidence="6">Large ribosomal subunit protein bL21</fullName>
    </recommendedName>
</protein>
<dbReference type="PATRIC" id="fig|688269.3.peg.2019"/>
<dbReference type="AlphaFoldDB" id="F7YWL6"/>
<evidence type="ECO:0000256" key="5">
    <source>
        <dbReference type="ARBA" id="ARBA00023274"/>
    </source>
</evidence>
<evidence type="ECO:0000256" key="4">
    <source>
        <dbReference type="ARBA" id="ARBA00022980"/>
    </source>
</evidence>
<evidence type="ECO:0000256" key="7">
    <source>
        <dbReference type="RuleBase" id="RU000562"/>
    </source>
</evidence>
<reference evidence="8 9" key="1">
    <citation type="submission" date="2010-11" db="EMBL/GenBank/DDBJ databases">
        <title>The complete genome of Thermotoga thermarum DSM 5069.</title>
        <authorList>
            <consortium name="US DOE Joint Genome Institute (JGI-PGF)"/>
            <person name="Lucas S."/>
            <person name="Copeland A."/>
            <person name="Lapidus A."/>
            <person name="Bruce D."/>
            <person name="Goodwin L."/>
            <person name="Pitluck S."/>
            <person name="Kyrpides N."/>
            <person name="Mavromatis K."/>
            <person name="Ivanova N."/>
            <person name="Zeytun A."/>
            <person name="Brettin T."/>
            <person name="Detter J.C."/>
            <person name="Tapia R."/>
            <person name="Han C."/>
            <person name="Land M."/>
            <person name="Hauser L."/>
            <person name="Markowitz V."/>
            <person name="Cheng J.-F."/>
            <person name="Hugenholtz P."/>
            <person name="Woyke T."/>
            <person name="Wu D."/>
            <person name="Spring S."/>
            <person name="Schroeder M."/>
            <person name="Brambilla E."/>
            <person name="Klenk H.-P."/>
            <person name="Eisen J.A."/>
        </authorList>
    </citation>
    <scope>NUCLEOTIDE SEQUENCE [LARGE SCALE GENOMIC DNA]</scope>
    <source>
        <strain evidence="8 9">DSM 5069</strain>
    </source>
</reference>
<dbReference type="InterPro" id="IPR001787">
    <property type="entry name" value="Ribosomal_bL21"/>
</dbReference>
<evidence type="ECO:0000313" key="8">
    <source>
        <dbReference type="EMBL" id="AEH51998.1"/>
    </source>
</evidence>
<sequence length="104" mass="11889">MYAIIESGGKQYKVTEGETIAVEKLPQAEGQQVVFDRVLHVSTDNGFLVGQPYLTNCSVIGTIIQHARARKIIIAKYKRKTGYKRRRGHRQWYTLVRIDKIQVG</sequence>
<dbReference type="EMBL" id="CP002351">
    <property type="protein sequence ID" value="AEH51998.1"/>
    <property type="molecule type" value="Genomic_DNA"/>
</dbReference>
<evidence type="ECO:0000256" key="2">
    <source>
        <dbReference type="ARBA" id="ARBA00022730"/>
    </source>
</evidence>
<evidence type="ECO:0000313" key="9">
    <source>
        <dbReference type="Proteomes" id="UP000006804"/>
    </source>
</evidence>
<dbReference type="InterPro" id="IPR036164">
    <property type="entry name" value="bL21-like_sf"/>
</dbReference>
<dbReference type="OrthoDB" id="9813334at2"/>
<keyword evidence="4 6" id="KW-0689">Ribosomal protein</keyword>
<dbReference type="SUPFAM" id="SSF141091">
    <property type="entry name" value="L21p-like"/>
    <property type="match status" value="1"/>
</dbReference>
<dbReference type="GO" id="GO:0019843">
    <property type="term" value="F:rRNA binding"/>
    <property type="evidence" value="ECO:0007669"/>
    <property type="project" value="UniProtKB-UniRule"/>
</dbReference>
<dbReference type="NCBIfam" id="TIGR00061">
    <property type="entry name" value="L21"/>
    <property type="match status" value="1"/>
</dbReference>
<dbReference type="GO" id="GO:0006412">
    <property type="term" value="P:translation"/>
    <property type="evidence" value="ECO:0007669"/>
    <property type="project" value="UniProtKB-UniRule"/>
</dbReference>
<dbReference type="PANTHER" id="PTHR21349:SF0">
    <property type="entry name" value="LARGE RIBOSOMAL SUBUNIT PROTEIN BL21M"/>
    <property type="match status" value="1"/>
</dbReference>
<dbReference type="GO" id="GO:1990904">
    <property type="term" value="C:ribonucleoprotein complex"/>
    <property type="evidence" value="ECO:0007669"/>
    <property type="project" value="UniProtKB-KW"/>
</dbReference>
<dbReference type="PROSITE" id="PS01169">
    <property type="entry name" value="RIBOSOMAL_L21"/>
    <property type="match status" value="1"/>
</dbReference>
<gene>
    <name evidence="6" type="primary">rplU</name>
    <name evidence="8" type="ORF">Theth_1958</name>
</gene>
<dbReference type="GO" id="GO:0005840">
    <property type="term" value="C:ribosome"/>
    <property type="evidence" value="ECO:0007669"/>
    <property type="project" value="UniProtKB-KW"/>
</dbReference>
<dbReference type="PANTHER" id="PTHR21349">
    <property type="entry name" value="50S RIBOSOMAL PROTEIN L21"/>
    <property type="match status" value="1"/>
</dbReference>
<comment type="similarity">
    <text evidence="1 6 7">Belongs to the bacterial ribosomal protein bL21 family.</text>
</comment>
<dbReference type="KEGG" id="tta:Theth_1958"/>
<dbReference type="Proteomes" id="UP000006804">
    <property type="component" value="Chromosome"/>
</dbReference>
<evidence type="ECO:0000256" key="3">
    <source>
        <dbReference type="ARBA" id="ARBA00022884"/>
    </source>
</evidence>
<proteinExistence type="inferred from homology"/>
<keyword evidence="3 6" id="KW-0694">RNA-binding</keyword>
<dbReference type="Pfam" id="PF00829">
    <property type="entry name" value="Ribosomal_L21p"/>
    <property type="match status" value="1"/>
</dbReference>
<dbReference type="InterPro" id="IPR028909">
    <property type="entry name" value="bL21-like"/>
</dbReference>
<dbReference type="RefSeq" id="WP_013933205.1">
    <property type="nucleotide sequence ID" value="NC_015707.1"/>
</dbReference>
<evidence type="ECO:0000256" key="1">
    <source>
        <dbReference type="ARBA" id="ARBA00008563"/>
    </source>
</evidence>
<dbReference type="STRING" id="688269.Theth_1958"/>
<dbReference type="HOGENOM" id="CLU_061463_3_2_0"/>
<comment type="function">
    <text evidence="6 7">This protein binds to 23S rRNA in the presence of protein L20.</text>
</comment>
<dbReference type="GO" id="GO:0003735">
    <property type="term" value="F:structural constituent of ribosome"/>
    <property type="evidence" value="ECO:0007669"/>
    <property type="project" value="InterPro"/>
</dbReference>
<dbReference type="eggNOG" id="COG0261">
    <property type="taxonomic scope" value="Bacteria"/>
</dbReference>
<evidence type="ECO:0000256" key="6">
    <source>
        <dbReference type="HAMAP-Rule" id="MF_01363"/>
    </source>
</evidence>
<organism evidence="8 9">
    <name type="scientific">Pseudothermotoga thermarum DSM 5069</name>
    <dbReference type="NCBI Taxonomy" id="688269"/>
    <lineage>
        <taxon>Bacteria</taxon>
        <taxon>Thermotogati</taxon>
        <taxon>Thermotogota</taxon>
        <taxon>Thermotogae</taxon>
        <taxon>Thermotogales</taxon>
        <taxon>Thermotogaceae</taxon>
        <taxon>Pseudothermotoga</taxon>
    </lineage>
</organism>
<comment type="subunit">
    <text evidence="6">Part of the 50S ribosomal subunit. Contacts protein L20.</text>
</comment>